<name>A0A8H7YQ99_AJECA</name>
<dbReference type="AlphaFoldDB" id="A0A8H7YQ99"/>
<organism evidence="1 2">
    <name type="scientific">Ajellomyces capsulatus</name>
    <name type="common">Darling's disease fungus</name>
    <name type="synonym">Histoplasma capsulatum</name>
    <dbReference type="NCBI Taxonomy" id="5037"/>
    <lineage>
        <taxon>Eukaryota</taxon>
        <taxon>Fungi</taxon>
        <taxon>Dikarya</taxon>
        <taxon>Ascomycota</taxon>
        <taxon>Pezizomycotina</taxon>
        <taxon>Eurotiomycetes</taxon>
        <taxon>Eurotiomycetidae</taxon>
        <taxon>Onygenales</taxon>
        <taxon>Ajellomycetaceae</taxon>
        <taxon>Histoplasma</taxon>
    </lineage>
</organism>
<comment type="caution">
    <text evidence="1">The sequence shown here is derived from an EMBL/GenBank/DDBJ whole genome shotgun (WGS) entry which is preliminary data.</text>
</comment>
<reference evidence="1 2" key="1">
    <citation type="submission" date="2021-01" db="EMBL/GenBank/DDBJ databases">
        <title>Chromosome-level genome assembly of a human fungal pathogen reveals clustering of transcriptionally co-regulated genes.</title>
        <authorList>
            <person name="Voorhies M."/>
            <person name="Cohen S."/>
            <person name="Shea T.P."/>
            <person name="Petrus S."/>
            <person name="Munoz J.F."/>
            <person name="Poplawski S."/>
            <person name="Goldman W.E."/>
            <person name="Michael T."/>
            <person name="Cuomo C.A."/>
            <person name="Sil A."/>
            <person name="Beyhan S."/>
        </authorList>
    </citation>
    <scope>NUCLEOTIDE SEQUENCE [LARGE SCALE GENOMIC DNA]</scope>
    <source>
        <strain evidence="1 2">G184AR</strain>
    </source>
</reference>
<evidence type="ECO:0000313" key="2">
    <source>
        <dbReference type="Proteomes" id="UP000670092"/>
    </source>
</evidence>
<accession>A0A8H7YQ99</accession>
<dbReference type="VEuPathDB" id="FungiDB:I7I52_05084"/>
<gene>
    <name evidence="1" type="ORF">I7I52_05084</name>
</gene>
<proteinExistence type="predicted"/>
<sequence>MHESMIQWNGAQLTYFKPICCHMRIPTLIEPRRSGNISVGHIPSILICIWPVSTSMNQS</sequence>
<evidence type="ECO:0000313" key="1">
    <source>
        <dbReference type="EMBL" id="KAG5293684.1"/>
    </source>
</evidence>
<protein>
    <submittedName>
        <fullName evidence="1">Uncharacterized protein</fullName>
    </submittedName>
</protein>
<dbReference type="EMBL" id="JAEVHI010000004">
    <property type="protein sequence ID" value="KAG5293684.1"/>
    <property type="molecule type" value="Genomic_DNA"/>
</dbReference>
<dbReference type="Proteomes" id="UP000670092">
    <property type="component" value="Unassembled WGS sequence"/>
</dbReference>